<feature type="transmembrane region" description="Helical" evidence="7">
    <location>
        <begin position="29"/>
        <end position="51"/>
    </location>
</feature>
<dbReference type="GO" id="GO:0031640">
    <property type="term" value="P:killing of cells of another organism"/>
    <property type="evidence" value="ECO:0007669"/>
    <property type="project" value="UniProtKB-KW"/>
</dbReference>
<keyword evidence="7" id="KW-0812">Transmembrane</keyword>
<dbReference type="InterPro" id="IPR003614">
    <property type="entry name" value="Knottins"/>
</dbReference>
<dbReference type="PANTHER" id="PTHR33147">
    <property type="entry name" value="DEFENSIN-LIKE PROTEIN 1"/>
    <property type="match status" value="1"/>
</dbReference>
<comment type="subcellular location">
    <subcellularLocation>
        <location evidence="1">Secreted</location>
    </subcellularLocation>
</comment>
<dbReference type="Proteomes" id="UP001374584">
    <property type="component" value="Unassembled WGS sequence"/>
</dbReference>
<dbReference type="InterPro" id="IPR008176">
    <property type="entry name" value="Defensin_plant"/>
</dbReference>
<keyword evidence="6" id="KW-1015">Disulfide bond</keyword>
<evidence type="ECO:0000256" key="6">
    <source>
        <dbReference type="ARBA" id="ARBA00023157"/>
    </source>
</evidence>
<evidence type="ECO:0000256" key="3">
    <source>
        <dbReference type="ARBA" id="ARBA00022529"/>
    </source>
</evidence>
<dbReference type="CDD" id="cd00107">
    <property type="entry name" value="Knot1"/>
    <property type="match status" value="1"/>
</dbReference>
<evidence type="ECO:0000259" key="8">
    <source>
        <dbReference type="SMART" id="SM00505"/>
    </source>
</evidence>
<reference evidence="9 10" key="1">
    <citation type="submission" date="2024-01" db="EMBL/GenBank/DDBJ databases">
        <title>The genomes of 5 underutilized Papilionoideae crops provide insights into root nodulation and disease resistanc.</title>
        <authorList>
            <person name="Jiang F."/>
        </authorList>
    </citation>
    <scope>NUCLEOTIDE SEQUENCE [LARGE SCALE GENOMIC DNA]</scope>
    <source>
        <strain evidence="9">JINMINGXINNONG_FW02</strain>
        <tissue evidence="9">Leaves</tissue>
    </source>
</reference>
<evidence type="ECO:0000256" key="2">
    <source>
        <dbReference type="ARBA" id="ARBA00022525"/>
    </source>
</evidence>
<dbReference type="Pfam" id="PF00304">
    <property type="entry name" value="Gamma-thionin"/>
    <property type="match status" value="1"/>
</dbReference>
<keyword evidence="7" id="KW-0472">Membrane</keyword>
<proteinExistence type="predicted"/>
<dbReference type="SMART" id="SM00505">
    <property type="entry name" value="Knot1"/>
    <property type="match status" value="1"/>
</dbReference>
<evidence type="ECO:0000313" key="10">
    <source>
        <dbReference type="Proteomes" id="UP001374584"/>
    </source>
</evidence>
<dbReference type="GO" id="GO:0005576">
    <property type="term" value="C:extracellular region"/>
    <property type="evidence" value="ECO:0007669"/>
    <property type="project" value="UniProtKB-SubCell"/>
</dbReference>
<feature type="domain" description="Knottins-like" evidence="8">
    <location>
        <begin position="62"/>
        <end position="106"/>
    </location>
</feature>
<name>A0AAN9LUH1_PHACN</name>
<evidence type="ECO:0000256" key="1">
    <source>
        <dbReference type="ARBA" id="ARBA00004613"/>
    </source>
</evidence>
<keyword evidence="5" id="KW-0732">Signal</keyword>
<dbReference type="EMBL" id="JAYMYR010000009">
    <property type="protein sequence ID" value="KAK7342615.1"/>
    <property type="molecule type" value="Genomic_DNA"/>
</dbReference>
<protein>
    <recommendedName>
        <fullName evidence="8">Knottins-like domain-containing protein</fullName>
    </recommendedName>
</protein>
<evidence type="ECO:0000256" key="7">
    <source>
        <dbReference type="SAM" id="Phobius"/>
    </source>
</evidence>
<accession>A0AAN9LUH1</accession>
<dbReference type="Gene3D" id="3.30.30.10">
    <property type="entry name" value="Knottin, scorpion toxin-like"/>
    <property type="match status" value="1"/>
</dbReference>
<keyword evidence="10" id="KW-1185">Reference proteome</keyword>
<dbReference type="GO" id="GO:0050832">
    <property type="term" value="P:defense response to fungus"/>
    <property type="evidence" value="ECO:0007669"/>
    <property type="project" value="UniProtKB-KW"/>
</dbReference>
<dbReference type="PANTHER" id="PTHR33147:SF101">
    <property type="entry name" value="DEFENSIN-LIKE PROTEIN 13"/>
    <property type="match status" value="1"/>
</dbReference>
<keyword evidence="2" id="KW-0964">Secreted</keyword>
<keyword evidence="7" id="KW-1133">Transmembrane helix</keyword>
<dbReference type="AlphaFoldDB" id="A0AAN9LUH1"/>
<dbReference type="InterPro" id="IPR036574">
    <property type="entry name" value="Scorpion_toxin-like_sf"/>
</dbReference>
<gene>
    <name evidence="9" type="ORF">VNO80_25571</name>
</gene>
<dbReference type="SUPFAM" id="SSF57095">
    <property type="entry name" value="Scorpion toxin-like"/>
    <property type="match status" value="1"/>
</dbReference>
<evidence type="ECO:0000256" key="5">
    <source>
        <dbReference type="ARBA" id="ARBA00022729"/>
    </source>
</evidence>
<keyword evidence="3" id="KW-0929">Antimicrobial</keyword>
<keyword evidence="4" id="KW-0295">Fungicide</keyword>
<evidence type="ECO:0000313" key="9">
    <source>
        <dbReference type="EMBL" id="KAK7342615.1"/>
    </source>
</evidence>
<sequence>MEHFTSCPSANKVYVIIVVDDPLLRSSKFIVMAICIRRFTFLAFFWLALLFSAPEVSIGAAICGRPSGTWRGPCIISSICNNQCREQEGAQGGSCWVLACYCHFFCKN</sequence>
<evidence type="ECO:0000256" key="4">
    <source>
        <dbReference type="ARBA" id="ARBA00022577"/>
    </source>
</evidence>
<comment type="caution">
    <text evidence="9">The sequence shown here is derived from an EMBL/GenBank/DDBJ whole genome shotgun (WGS) entry which is preliminary data.</text>
</comment>
<organism evidence="9 10">
    <name type="scientific">Phaseolus coccineus</name>
    <name type="common">Scarlet runner bean</name>
    <name type="synonym">Phaseolus multiflorus</name>
    <dbReference type="NCBI Taxonomy" id="3886"/>
    <lineage>
        <taxon>Eukaryota</taxon>
        <taxon>Viridiplantae</taxon>
        <taxon>Streptophyta</taxon>
        <taxon>Embryophyta</taxon>
        <taxon>Tracheophyta</taxon>
        <taxon>Spermatophyta</taxon>
        <taxon>Magnoliopsida</taxon>
        <taxon>eudicotyledons</taxon>
        <taxon>Gunneridae</taxon>
        <taxon>Pentapetalae</taxon>
        <taxon>rosids</taxon>
        <taxon>fabids</taxon>
        <taxon>Fabales</taxon>
        <taxon>Fabaceae</taxon>
        <taxon>Papilionoideae</taxon>
        <taxon>50 kb inversion clade</taxon>
        <taxon>NPAAA clade</taxon>
        <taxon>indigoferoid/millettioid clade</taxon>
        <taxon>Phaseoleae</taxon>
        <taxon>Phaseolus</taxon>
    </lineage>
</organism>
<dbReference type="PROSITE" id="PS00940">
    <property type="entry name" value="GAMMA_THIONIN"/>
    <property type="match status" value="1"/>
</dbReference>